<dbReference type="EC" id="2.7.13.3" evidence="3"/>
<evidence type="ECO:0000256" key="2">
    <source>
        <dbReference type="ARBA" id="ARBA00004370"/>
    </source>
</evidence>
<evidence type="ECO:0000256" key="5">
    <source>
        <dbReference type="ARBA" id="ARBA00022679"/>
    </source>
</evidence>
<dbReference type="SUPFAM" id="SSF47384">
    <property type="entry name" value="Homodimeric domain of signal transducing histidine kinase"/>
    <property type="match status" value="1"/>
</dbReference>
<feature type="coiled-coil region" evidence="11">
    <location>
        <begin position="197"/>
        <end position="231"/>
    </location>
</feature>
<dbReference type="InterPro" id="IPR036890">
    <property type="entry name" value="HATPase_C_sf"/>
</dbReference>
<dbReference type="FunFam" id="1.10.287.130:FF:000038">
    <property type="entry name" value="Sensory transduction histidine kinase"/>
    <property type="match status" value="1"/>
</dbReference>
<dbReference type="Gene3D" id="1.10.287.130">
    <property type="match status" value="1"/>
</dbReference>
<dbReference type="Proteomes" id="UP000434582">
    <property type="component" value="Unassembled WGS sequence"/>
</dbReference>
<accession>A0A7X1ZHN6</accession>
<dbReference type="InterPro" id="IPR003661">
    <property type="entry name" value="HisK_dim/P_dom"/>
</dbReference>
<sequence length="470" mass="50347">MAATALETPSAFFDRLERMRRLVRVLSLVVAGLVAITVPAAYGLAGYMALNRDLTFKAELNAEHVARYAYGRADAWAYAVEHVRSLISMTHSADRSVRQQVRDGGGTCFLDTATDLAPPVMWRESPIVVRGEPIGSVSVAGSLRPLLLSGGVAALLGLLLGGAAWVVMQRLPQRSLDQSLAVIRAAHEDTRRHAASLAAANRELNAQYHLIAEATRQVEAQRQAAEVANRSKSAFLATMSHELRTPLNAIIGFADVMRSGLFGEIQEPRYREYVHDIHDSGQHLLSIINNILDLSKVEAGRMELHPEPISLPGLLHDALTVLEPLAKDAGVGLAMDVDEGLPRIRADAVKLKQVLLNLLSNAIKFTPRGGQVMAAATRLGDDRVRIVVSDTGCGMTATDLAAAMEPYRQADTPLTRTHVGTGLGLPVSKTLVELHGGTLTVDSRPGKGTRVTVVLPVEGPRGRGPSAASA</sequence>
<comment type="catalytic activity">
    <reaction evidence="1">
        <text>ATP + protein L-histidine = ADP + protein N-phospho-L-histidine.</text>
        <dbReference type="EC" id="2.7.13.3"/>
    </reaction>
</comment>
<comment type="subcellular location">
    <subcellularLocation>
        <location evidence="2">Membrane</location>
    </subcellularLocation>
</comment>
<dbReference type="GO" id="GO:0000155">
    <property type="term" value="F:phosphorelay sensor kinase activity"/>
    <property type="evidence" value="ECO:0007669"/>
    <property type="project" value="InterPro"/>
</dbReference>
<keyword evidence="11" id="KW-0175">Coiled coil</keyword>
<dbReference type="PROSITE" id="PS50109">
    <property type="entry name" value="HIS_KIN"/>
    <property type="match status" value="1"/>
</dbReference>
<evidence type="ECO:0000256" key="4">
    <source>
        <dbReference type="ARBA" id="ARBA00022553"/>
    </source>
</evidence>
<keyword evidence="9" id="KW-0902">Two-component regulatory system</keyword>
<keyword evidence="5" id="KW-0808">Transferase</keyword>
<dbReference type="AlphaFoldDB" id="A0A7X1ZHN6"/>
<keyword evidence="6" id="KW-0547">Nucleotide-binding</keyword>
<dbReference type="GO" id="GO:0005886">
    <property type="term" value="C:plasma membrane"/>
    <property type="evidence" value="ECO:0007669"/>
    <property type="project" value="TreeGrafter"/>
</dbReference>
<evidence type="ECO:0000259" key="13">
    <source>
        <dbReference type="PROSITE" id="PS50109"/>
    </source>
</evidence>
<comment type="caution">
    <text evidence="14">The sequence shown here is derived from an EMBL/GenBank/DDBJ whole genome shotgun (WGS) entry which is preliminary data.</text>
</comment>
<evidence type="ECO:0000256" key="10">
    <source>
        <dbReference type="ARBA" id="ARBA00023136"/>
    </source>
</evidence>
<evidence type="ECO:0000256" key="6">
    <source>
        <dbReference type="ARBA" id="ARBA00022741"/>
    </source>
</evidence>
<keyword evidence="7" id="KW-0418">Kinase</keyword>
<dbReference type="InterPro" id="IPR003594">
    <property type="entry name" value="HATPase_dom"/>
</dbReference>
<keyword evidence="12" id="KW-0812">Transmembrane</keyword>
<evidence type="ECO:0000313" key="15">
    <source>
        <dbReference type="Proteomes" id="UP000434582"/>
    </source>
</evidence>
<keyword evidence="8" id="KW-0067">ATP-binding</keyword>
<evidence type="ECO:0000313" key="14">
    <source>
        <dbReference type="EMBL" id="MQX37816.1"/>
    </source>
</evidence>
<organism evidence="14 15">
    <name type="scientific">Roseospira navarrensis</name>
    <dbReference type="NCBI Taxonomy" id="140058"/>
    <lineage>
        <taxon>Bacteria</taxon>
        <taxon>Pseudomonadati</taxon>
        <taxon>Pseudomonadota</taxon>
        <taxon>Alphaproteobacteria</taxon>
        <taxon>Rhodospirillales</taxon>
        <taxon>Rhodospirillaceae</taxon>
        <taxon>Roseospira</taxon>
    </lineage>
</organism>
<dbReference type="Pfam" id="PF02518">
    <property type="entry name" value="HATPase_c"/>
    <property type="match status" value="1"/>
</dbReference>
<proteinExistence type="predicted"/>
<dbReference type="InterPro" id="IPR005467">
    <property type="entry name" value="His_kinase_dom"/>
</dbReference>
<evidence type="ECO:0000256" key="9">
    <source>
        <dbReference type="ARBA" id="ARBA00023012"/>
    </source>
</evidence>
<dbReference type="PANTHER" id="PTHR43047:SF72">
    <property type="entry name" value="OSMOSENSING HISTIDINE PROTEIN KINASE SLN1"/>
    <property type="match status" value="1"/>
</dbReference>
<dbReference type="PANTHER" id="PTHR43047">
    <property type="entry name" value="TWO-COMPONENT HISTIDINE PROTEIN KINASE"/>
    <property type="match status" value="1"/>
</dbReference>
<evidence type="ECO:0000256" key="12">
    <source>
        <dbReference type="SAM" id="Phobius"/>
    </source>
</evidence>
<dbReference type="OrthoDB" id="8477705at2"/>
<evidence type="ECO:0000256" key="3">
    <source>
        <dbReference type="ARBA" id="ARBA00012438"/>
    </source>
</evidence>
<reference evidence="14 15" key="1">
    <citation type="submission" date="2019-10" db="EMBL/GenBank/DDBJ databases">
        <title>Draft whole-genome sequence of the purple nonsulfur photosynthetic bacterium Roseospira navarrensis DSM 15114.</title>
        <authorList>
            <person name="Kyndt J.A."/>
            <person name="Meyer T.E."/>
        </authorList>
    </citation>
    <scope>NUCLEOTIDE SEQUENCE [LARGE SCALE GENOMIC DNA]</scope>
    <source>
        <strain evidence="14 15">DSM 15114</strain>
    </source>
</reference>
<dbReference type="Gene3D" id="3.30.565.10">
    <property type="entry name" value="Histidine kinase-like ATPase, C-terminal domain"/>
    <property type="match status" value="1"/>
</dbReference>
<dbReference type="InterPro" id="IPR004358">
    <property type="entry name" value="Sig_transdc_His_kin-like_C"/>
</dbReference>
<dbReference type="PRINTS" id="PR00344">
    <property type="entry name" value="BCTRLSENSOR"/>
</dbReference>
<dbReference type="Pfam" id="PF00512">
    <property type="entry name" value="HisKA"/>
    <property type="match status" value="1"/>
</dbReference>
<dbReference type="InterPro" id="IPR036097">
    <property type="entry name" value="HisK_dim/P_sf"/>
</dbReference>
<dbReference type="GO" id="GO:0009927">
    <property type="term" value="F:histidine phosphotransfer kinase activity"/>
    <property type="evidence" value="ECO:0007669"/>
    <property type="project" value="TreeGrafter"/>
</dbReference>
<evidence type="ECO:0000256" key="8">
    <source>
        <dbReference type="ARBA" id="ARBA00022840"/>
    </source>
</evidence>
<dbReference type="SMART" id="SM00388">
    <property type="entry name" value="HisKA"/>
    <property type="match status" value="1"/>
</dbReference>
<dbReference type="RefSeq" id="WP_153345682.1">
    <property type="nucleotide sequence ID" value="NZ_WIVE01000057.1"/>
</dbReference>
<dbReference type="EMBL" id="WIVE01000057">
    <property type="protein sequence ID" value="MQX37816.1"/>
    <property type="molecule type" value="Genomic_DNA"/>
</dbReference>
<keyword evidence="4" id="KW-0597">Phosphoprotein</keyword>
<evidence type="ECO:0000256" key="1">
    <source>
        <dbReference type="ARBA" id="ARBA00000085"/>
    </source>
</evidence>
<dbReference type="CDD" id="cd00082">
    <property type="entry name" value="HisKA"/>
    <property type="match status" value="1"/>
</dbReference>
<keyword evidence="12" id="KW-1133">Transmembrane helix</keyword>
<evidence type="ECO:0000256" key="11">
    <source>
        <dbReference type="SAM" id="Coils"/>
    </source>
</evidence>
<evidence type="ECO:0000256" key="7">
    <source>
        <dbReference type="ARBA" id="ARBA00022777"/>
    </source>
</evidence>
<dbReference type="CDD" id="cd16922">
    <property type="entry name" value="HATPase_EvgS-ArcB-TorS-like"/>
    <property type="match status" value="1"/>
</dbReference>
<keyword evidence="10 12" id="KW-0472">Membrane</keyword>
<feature type="transmembrane region" description="Helical" evidence="12">
    <location>
        <begin position="25"/>
        <end position="50"/>
    </location>
</feature>
<dbReference type="SMART" id="SM00387">
    <property type="entry name" value="HATPase_c"/>
    <property type="match status" value="1"/>
</dbReference>
<feature type="transmembrane region" description="Helical" evidence="12">
    <location>
        <begin position="146"/>
        <end position="168"/>
    </location>
</feature>
<feature type="domain" description="Histidine kinase" evidence="13">
    <location>
        <begin position="238"/>
        <end position="459"/>
    </location>
</feature>
<name>A0A7X1ZHN6_9PROT</name>
<protein>
    <recommendedName>
        <fullName evidence="3">histidine kinase</fullName>
        <ecNumber evidence="3">2.7.13.3</ecNumber>
    </recommendedName>
</protein>
<dbReference type="GO" id="GO:0005524">
    <property type="term" value="F:ATP binding"/>
    <property type="evidence" value="ECO:0007669"/>
    <property type="project" value="UniProtKB-KW"/>
</dbReference>
<keyword evidence="15" id="KW-1185">Reference proteome</keyword>
<gene>
    <name evidence="14" type="ORF">GHC57_14950</name>
</gene>
<dbReference type="SUPFAM" id="SSF55874">
    <property type="entry name" value="ATPase domain of HSP90 chaperone/DNA topoisomerase II/histidine kinase"/>
    <property type="match status" value="1"/>
</dbReference>